<evidence type="ECO:0000256" key="8">
    <source>
        <dbReference type="ARBA" id="ARBA00023303"/>
    </source>
</evidence>
<dbReference type="Pfam" id="PF00076">
    <property type="entry name" value="RRM_1"/>
    <property type="match status" value="1"/>
</dbReference>
<evidence type="ECO:0000256" key="5">
    <source>
        <dbReference type="ARBA" id="ARBA00022989"/>
    </source>
</evidence>
<comment type="function">
    <text evidence="10">Structural component of the gap junctions.</text>
</comment>
<protein>
    <recommendedName>
        <fullName evidence="10">Innexin</fullName>
    </recommendedName>
</protein>
<dbReference type="SUPFAM" id="SSF54928">
    <property type="entry name" value="RNA-binding domain, RBD"/>
    <property type="match status" value="1"/>
</dbReference>
<feature type="compositionally biased region" description="Basic residues" evidence="11">
    <location>
        <begin position="980"/>
        <end position="989"/>
    </location>
</feature>
<dbReference type="AlphaFoldDB" id="A0A815JNU6"/>
<evidence type="ECO:0000256" key="10">
    <source>
        <dbReference type="RuleBase" id="RU010713"/>
    </source>
</evidence>
<proteinExistence type="inferred from homology"/>
<dbReference type="InterPro" id="IPR000990">
    <property type="entry name" value="Innexin"/>
</dbReference>
<keyword evidence="8 10" id="KW-0407">Ion channel</keyword>
<dbReference type="Proteomes" id="UP000663860">
    <property type="component" value="Unassembled WGS sequence"/>
</dbReference>
<keyword evidence="4 10" id="KW-0812">Transmembrane</keyword>
<feature type="compositionally biased region" description="Basic and acidic residues" evidence="11">
    <location>
        <begin position="968"/>
        <end position="979"/>
    </location>
</feature>
<comment type="subcellular location">
    <subcellularLocation>
        <location evidence="1 10">Cell membrane</location>
        <topology evidence="1 10">Multi-pass membrane protein</topology>
    </subcellularLocation>
</comment>
<feature type="compositionally biased region" description="Basic and acidic residues" evidence="11">
    <location>
        <begin position="1107"/>
        <end position="1121"/>
    </location>
</feature>
<feature type="transmembrane region" description="Helical" evidence="10">
    <location>
        <begin position="523"/>
        <end position="545"/>
    </location>
</feature>
<dbReference type="InterPro" id="IPR012677">
    <property type="entry name" value="Nucleotide-bd_a/b_plait_sf"/>
</dbReference>
<evidence type="ECO:0000256" key="4">
    <source>
        <dbReference type="ARBA" id="ARBA00022692"/>
    </source>
</evidence>
<keyword evidence="2 10" id="KW-0813">Transport</keyword>
<dbReference type="Gene3D" id="3.30.70.330">
    <property type="match status" value="1"/>
</dbReference>
<dbReference type="PROSITE" id="PS50102">
    <property type="entry name" value="RRM"/>
    <property type="match status" value="1"/>
</dbReference>
<feature type="domain" description="RRM" evidence="12">
    <location>
        <begin position="831"/>
        <end position="904"/>
    </location>
</feature>
<reference evidence="13" key="1">
    <citation type="submission" date="2021-02" db="EMBL/GenBank/DDBJ databases">
        <authorList>
            <person name="Nowell W R."/>
        </authorList>
    </citation>
    <scope>NUCLEOTIDE SEQUENCE</scope>
</reference>
<feature type="compositionally biased region" description="Basic residues" evidence="11">
    <location>
        <begin position="1005"/>
        <end position="1014"/>
    </location>
</feature>
<sequence>MATETNSQKLIEMQENNLLCLSVPIENESNIWYKTWNVYLIAIENSIISDVKRQALMELAKDAQEQCTKMTEKITLQSKKTLKTANKRSKPKDTILYSNVIWTNIIIKCCIIIVAVILSLDPFKQHSHLQTQFQHNQLLVYSSIYDCFHQLTSNRHQQYILFLSLTSFELQSFELERLSNVSLCIFYEDDHQSHPHLSKTKYHIRFIFPQACLLEYIRHAIILNYIKQAHQYRVEGLEDEADENYLEASDHCRMLASDLEEQSMTSATILTTSSIPKTSTSRIIKLLQADRHVALDRLYLRTDTNKTRLGFPGTIYKNTVTNTKTIPNKITLTDDHQPNLHLSKTKYHIRFIFPQACLLEYVRHAIILNYIKQAHQYRVEGLENEADENYLEASDQCRMLASDLEEQSSIINGREATDVIVNDSEDLGVYGKVGQSSRNDDDVFDRYSHRWTVVLLTIFTIAISAKQFVGEPIECIPPPDFSGTHKTYVENFCWIHYTYSIEDNTALTRDFVRGANGSRKTPYYIWIPYILIVAALCTYLPAWLWHILGHRATIDIPAMINQVAKTNLTNTEERKTMLLILAKHYEKAQRYTKSKVHVTDNLLKQCMSACMFFAGGGVLTGIYFFTKILYLINAIAQFFLINYYLQIDYWSYGQKVLHGILTGRDWLENKVIFPRIVYCDFTIRSLGDNNLNYTVQCALPVNLYNERIFAFYWFWLIFLSIVTFYGILIWFGHMSYHGRRSFLKKHLRINLELELNDNNKHLFNGFVNRHLGGDGILFLRLIAKNTNPVVAGELVEIMWQRYVKPVDKIEVISSKENLVDADVYLNGRCGFRVFIGNLGARTNISDLQHECERYGPLVDCWVARNPPGFAFVLYKYGEDADSAVRNMDGRMICGQRVRVEHAKARSGNYRNAPAYGSFRGGDGDDEHGSGRDDDRRRPRRRSRDRRSRSRSSSHGRSKKKSSRRRRSSRDSSRESSRDRSSRRKHKSHSRDRSDSDDSSSDRDKKRSRRRRTKSKSPTDKKSTRSKRHSSRSESKDKDDDDQTSNHSKEGSTSPKRDRPNNVDDDNESDQPKSSRRKSDDSDGSDNETKKATRRNSGDEDMDDDKDEHESDHSNNDSHDQN</sequence>
<evidence type="ECO:0000256" key="3">
    <source>
        <dbReference type="ARBA" id="ARBA00022475"/>
    </source>
</evidence>
<evidence type="ECO:0000259" key="12">
    <source>
        <dbReference type="PROSITE" id="PS50102"/>
    </source>
</evidence>
<dbReference type="PANTHER" id="PTHR11893">
    <property type="entry name" value="INNEXIN"/>
    <property type="match status" value="1"/>
</dbReference>
<dbReference type="GO" id="GO:0034220">
    <property type="term" value="P:monoatomic ion transmembrane transport"/>
    <property type="evidence" value="ECO:0007669"/>
    <property type="project" value="UniProtKB-KW"/>
</dbReference>
<comment type="similarity">
    <text evidence="10">Belongs to the pannexin family.</text>
</comment>
<organism evidence="13 14">
    <name type="scientific">Adineta steineri</name>
    <dbReference type="NCBI Taxonomy" id="433720"/>
    <lineage>
        <taxon>Eukaryota</taxon>
        <taxon>Metazoa</taxon>
        <taxon>Spiralia</taxon>
        <taxon>Gnathifera</taxon>
        <taxon>Rotifera</taxon>
        <taxon>Eurotatoria</taxon>
        <taxon>Bdelloidea</taxon>
        <taxon>Adinetida</taxon>
        <taxon>Adinetidae</taxon>
        <taxon>Adineta</taxon>
    </lineage>
</organism>
<dbReference type="Pfam" id="PF00876">
    <property type="entry name" value="Innexin"/>
    <property type="match status" value="1"/>
</dbReference>
<evidence type="ECO:0000313" key="14">
    <source>
        <dbReference type="Proteomes" id="UP000663860"/>
    </source>
</evidence>
<keyword evidence="9" id="KW-0694">RNA-binding</keyword>
<dbReference type="GO" id="GO:0005921">
    <property type="term" value="C:gap junction"/>
    <property type="evidence" value="ECO:0007669"/>
    <property type="project" value="UniProtKB-UniRule"/>
</dbReference>
<keyword evidence="5 10" id="KW-1133">Transmembrane helix</keyword>
<feature type="transmembrane region" description="Helical" evidence="10">
    <location>
        <begin position="709"/>
        <end position="731"/>
    </location>
</feature>
<dbReference type="InterPro" id="IPR000504">
    <property type="entry name" value="RRM_dom"/>
</dbReference>
<evidence type="ECO:0000256" key="9">
    <source>
        <dbReference type="PROSITE-ProRule" id="PRU00176"/>
    </source>
</evidence>
<feature type="compositionally biased region" description="Basic and acidic residues" evidence="11">
    <location>
        <begin position="926"/>
        <end position="936"/>
    </location>
</feature>
<feature type="compositionally biased region" description="Basic and acidic residues" evidence="11">
    <location>
        <begin position="1069"/>
        <end position="1090"/>
    </location>
</feature>
<evidence type="ECO:0000256" key="6">
    <source>
        <dbReference type="ARBA" id="ARBA00023065"/>
    </source>
</evidence>
<dbReference type="GO" id="GO:0003723">
    <property type="term" value="F:RNA binding"/>
    <property type="evidence" value="ECO:0007669"/>
    <property type="project" value="UniProtKB-UniRule"/>
</dbReference>
<feature type="compositionally biased region" description="Basic residues" evidence="11">
    <location>
        <begin position="937"/>
        <end position="967"/>
    </location>
</feature>
<dbReference type="GO" id="GO:0005243">
    <property type="term" value="F:gap junction channel activity"/>
    <property type="evidence" value="ECO:0007669"/>
    <property type="project" value="TreeGrafter"/>
</dbReference>
<feature type="region of interest" description="Disordered" evidence="11">
    <location>
        <begin position="901"/>
        <end position="1121"/>
    </location>
</feature>
<evidence type="ECO:0000256" key="2">
    <source>
        <dbReference type="ARBA" id="ARBA00022448"/>
    </source>
</evidence>
<name>A0A815JNU6_9BILA</name>
<feature type="compositionally biased region" description="Basic and acidic residues" evidence="11">
    <location>
        <begin position="1046"/>
        <end position="1061"/>
    </location>
</feature>
<feature type="transmembrane region" description="Helical" evidence="10">
    <location>
        <begin position="628"/>
        <end position="645"/>
    </location>
</feature>
<dbReference type="InterPro" id="IPR035979">
    <property type="entry name" value="RBD_domain_sf"/>
</dbReference>
<dbReference type="EMBL" id="CAJNOE010001065">
    <property type="protein sequence ID" value="CAF1382238.1"/>
    <property type="molecule type" value="Genomic_DNA"/>
</dbReference>
<dbReference type="CDD" id="cd12373">
    <property type="entry name" value="RRM_SRSF3_like"/>
    <property type="match status" value="1"/>
</dbReference>
<feature type="transmembrane region" description="Helical" evidence="10">
    <location>
        <begin position="602"/>
        <end position="622"/>
    </location>
</feature>
<gene>
    <name evidence="10" type="primary">inx</name>
    <name evidence="13" type="ORF">IZO911_LOCUS38482</name>
</gene>
<evidence type="ECO:0000256" key="7">
    <source>
        <dbReference type="ARBA" id="ARBA00023136"/>
    </source>
</evidence>
<comment type="caution">
    <text evidence="10">Lacks conserved residue(s) required for the propagation of feature annotation.</text>
</comment>
<accession>A0A815JNU6</accession>
<keyword evidence="3" id="KW-1003">Cell membrane</keyword>
<feature type="transmembrane region" description="Helical" evidence="10">
    <location>
        <begin position="96"/>
        <end position="120"/>
    </location>
</feature>
<keyword evidence="6 10" id="KW-0406">Ion transport</keyword>
<evidence type="ECO:0000256" key="11">
    <source>
        <dbReference type="SAM" id="MobiDB-lite"/>
    </source>
</evidence>
<dbReference type="PROSITE" id="PS51013">
    <property type="entry name" value="PANNEXIN"/>
    <property type="match status" value="1"/>
</dbReference>
<dbReference type="PANTHER" id="PTHR11893:SF36">
    <property type="entry name" value="INNEXIN-5"/>
    <property type="match status" value="1"/>
</dbReference>
<feature type="compositionally biased region" description="Basic and acidic residues" evidence="11">
    <location>
        <begin position="990"/>
        <end position="1004"/>
    </location>
</feature>
<keyword evidence="7 10" id="KW-0472">Membrane</keyword>
<evidence type="ECO:0000256" key="1">
    <source>
        <dbReference type="ARBA" id="ARBA00004651"/>
    </source>
</evidence>
<evidence type="ECO:0000313" key="13">
    <source>
        <dbReference type="EMBL" id="CAF1382238.1"/>
    </source>
</evidence>
<dbReference type="SMART" id="SM00360">
    <property type="entry name" value="RRM"/>
    <property type="match status" value="1"/>
</dbReference>
<comment type="caution">
    <text evidence="13">The sequence shown here is derived from an EMBL/GenBank/DDBJ whole genome shotgun (WGS) entry which is preliminary data.</text>
</comment>
<dbReference type="PRINTS" id="PR01262">
    <property type="entry name" value="INNEXIN"/>
</dbReference>
<dbReference type="GO" id="GO:0005886">
    <property type="term" value="C:plasma membrane"/>
    <property type="evidence" value="ECO:0007669"/>
    <property type="project" value="UniProtKB-SubCell"/>
</dbReference>